<evidence type="ECO:0000256" key="4">
    <source>
        <dbReference type="SAM" id="MobiDB-lite"/>
    </source>
</evidence>
<keyword evidence="3" id="KW-0963">Cytoplasm</keyword>
<dbReference type="SUPFAM" id="SSF69118">
    <property type="entry name" value="AhpD-like"/>
    <property type="match status" value="1"/>
</dbReference>
<evidence type="ECO:0000313" key="5">
    <source>
        <dbReference type="EMBL" id="KAJ8314717.1"/>
    </source>
</evidence>
<name>A0ABQ9FDZ3_TEGGR</name>
<gene>
    <name evidence="5" type="ORF">KUTeg_006867</name>
</gene>
<keyword evidence="6" id="KW-1185">Reference proteome</keyword>
<evidence type="ECO:0000256" key="2">
    <source>
        <dbReference type="ARBA" id="ARBA00008350"/>
    </source>
</evidence>
<dbReference type="Proteomes" id="UP001217089">
    <property type="component" value="Unassembled WGS sequence"/>
</dbReference>
<dbReference type="Pfam" id="PF04636">
    <property type="entry name" value="PA26"/>
    <property type="match status" value="1"/>
</dbReference>
<dbReference type="Gene3D" id="1.20.1290.10">
    <property type="entry name" value="AhpD-like"/>
    <property type="match status" value="1"/>
</dbReference>
<protein>
    <recommendedName>
        <fullName evidence="7">Sestrin-3</fullName>
    </recommendedName>
</protein>
<organism evidence="5 6">
    <name type="scientific">Tegillarca granosa</name>
    <name type="common">Malaysian cockle</name>
    <name type="synonym">Anadara granosa</name>
    <dbReference type="NCBI Taxonomy" id="220873"/>
    <lineage>
        <taxon>Eukaryota</taxon>
        <taxon>Metazoa</taxon>
        <taxon>Spiralia</taxon>
        <taxon>Lophotrochozoa</taxon>
        <taxon>Mollusca</taxon>
        <taxon>Bivalvia</taxon>
        <taxon>Autobranchia</taxon>
        <taxon>Pteriomorphia</taxon>
        <taxon>Arcoida</taxon>
        <taxon>Arcoidea</taxon>
        <taxon>Arcidae</taxon>
        <taxon>Tegillarca</taxon>
    </lineage>
</organism>
<comment type="similarity">
    <text evidence="2">Belongs to the sestrin family.</text>
</comment>
<evidence type="ECO:0000256" key="1">
    <source>
        <dbReference type="ARBA" id="ARBA00004496"/>
    </source>
</evidence>
<evidence type="ECO:0000313" key="6">
    <source>
        <dbReference type="Proteomes" id="UP001217089"/>
    </source>
</evidence>
<dbReference type="InterPro" id="IPR029032">
    <property type="entry name" value="AhpD-like"/>
</dbReference>
<sequence length="431" mass="50550">MHSEDLDFWIEICSDLNETQMLFLDAFLQNNRIDYITQIMGFHPKYLECFLSTQQYLLRGDGPLPFHYRHYIAIMAAGRHQCGYLMHLHEQEFILQGGNPEWLKGPSFTPKKLRNLNEVNKLMAHRPWMLSKMHIENLTKGKENWSLAEVMQAIILLSHFHALCSFVNGCGIKPEIDHNGGHTFRSSVSEQNSETDSDGSTNGEMNGEPEVGINVLLERMKKISEEGEEETTEEERLKRFNKIEIQSAEITTTARRPSPVAEILKYVEDEEFSYTDFAKRTEETQPTFRIQDYSWEEHAFSLANRLYPDIGTHLDDKFNMAYNLTYYTMGENNDVDTTAFRRSIWNYIHLLYGIMHDDYNYGQVNQLLERNLKAYVKTVTCYPERLTRKEYDNVMREFKHSEKVHVNLMLLEARQQGELLYALRAVNQYMT</sequence>
<comment type="caution">
    <text evidence="5">The sequence shown here is derived from an EMBL/GenBank/DDBJ whole genome shotgun (WGS) entry which is preliminary data.</text>
</comment>
<feature type="compositionally biased region" description="Polar residues" evidence="4">
    <location>
        <begin position="184"/>
        <end position="204"/>
    </location>
</feature>
<evidence type="ECO:0000256" key="3">
    <source>
        <dbReference type="ARBA" id="ARBA00022490"/>
    </source>
</evidence>
<evidence type="ECO:0008006" key="7">
    <source>
        <dbReference type="Google" id="ProtNLM"/>
    </source>
</evidence>
<dbReference type="PANTHER" id="PTHR12474:SF0">
    <property type="entry name" value="SESTRIN HOMOLOG"/>
    <property type="match status" value="1"/>
</dbReference>
<comment type="subcellular location">
    <subcellularLocation>
        <location evidence="1">Cytoplasm</location>
    </subcellularLocation>
</comment>
<dbReference type="PANTHER" id="PTHR12474">
    <property type="entry name" value="P53 REGULATED PA26 NUCLEAR PROTEIN SESTRIN"/>
    <property type="match status" value="1"/>
</dbReference>
<proteinExistence type="inferred from homology"/>
<feature type="region of interest" description="Disordered" evidence="4">
    <location>
        <begin position="181"/>
        <end position="209"/>
    </location>
</feature>
<accession>A0ABQ9FDZ3</accession>
<dbReference type="EMBL" id="JARBDR010000337">
    <property type="protein sequence ID" value="KAJ8314717.1"/>
    <property type="molecule type" value="Genomic_DNA"/>
</dbReference>
<reference evidence="5 6" key="1">
    <citation type="submission" date="2022-12" db="EMBL/GenBank/DDBJ databases">
        <title>Chromosome-level genome of Tegillarca granosa.</title>
        <authorList>
            <person name="Kim J."/>
        </authorList>
    </citation>
    <scope>NUCLEOTIDE SEQUENCE [LARGE SCALE GENOMIC DNA]</scope>
    <source>
        <strain evidence="5">Teg-2019</strain>
        <tissue evidence="5">Adductor muscle</tissue>
    </source>
</reference>
<dbReference type="InterPro" id="IPR006730">
    <property type="entry name" value="Sestrin"/>
</dbReference>